<name>A8NJU2_COPC7</name>
<feature type="coiled-coil region" evidence="1">
    <location>
        <begin position="1052"/>
        <end position="1086"/>
    </location>
</feature>
<sequence length="1448" mass="164039">MPESPHKQKCPICEKTFKSLVKHTPACRRKLEGRLQEEQLERELRKADEARRQKQGGTPAKVRTLKPWEDRPIGKQRRSNRKEAPELPQEGGPATLEQVLSEPLPEFLGAVDAEDNHPQHPSVQAPPSPHIPVSEPSRPAQHDDIRTEYHPHSERPARHDAFENYRRQHRSKTNPPSSKHPPHYPFATEADFEFGELALRCCLNQKQISAFLSLFHRCMKGDDKLTIETYDDLSRCWREASQLLTPIKCDTIPATYKNEKQEFKLYSRSLWDWALDLVKNEELAPFFEWDAQRLFKYDEKRARWIRFINEPWTADSFYDVQSSLPAEGKPLAFLLYADKTELSSFGGEKGYPVYARLANLPIDIRNGSESVLGGGRVVGWLPVPKETSKKKASKKDYADWKRVVWHDSFKKLLDTIRDHAKNGCWVRCGDGIERFLFPAIIILSADYEEQCTMANIRGAGSLSPCPICLVKADEMLELTKSNTERDVAQTESMVSEALTKGVTEQDKFLKPDGLRPVKNAFSNVANSNPFRALSFDRLHSYANGLGAKHLWVTLLKHIEDNYGMEKLQELEDRARSFPSWQGLNRFNKVLSTKYQDGNKNEDLMKATLFIAFNIFPPQDKVGHELLKCIRHFLNLDILASFTNHTEDTIQEISDELGRFERYISLTPEASKNWAFPKIHAHTHLPRDIYLKGVTRNYNTKPNEGMHPILKDFYRFMTNFKNFEGKILELEHWCYTAAYIRSKIDMYHGRSNLIDPDSDAASDIEGDVAQKDSENLSLGSGDVIHVIDGGGLMHRKKKETTSNVFGNISLGSPQKPVTLQLFISERRQDPRFKGFRSALGTYISAAIQSGEIPSTFSLHDTTLIHEFCFVKTFYECRVTWELDVTLLRCNPDYQHHARYDPILLDGEDITRCFARLVSTFTIDIPDLNRTLPLAFVELYDGPVTEAQRRKDRELGLLRVCRKPRTSGHFVIISTNLITRGVLLVPAFGEREENYLVFDVSDGDMFLRVKDFIASAALTDDDSSSSRNPDTVEITFALPTVTDFTSREEFMQIVKSAQLALGDASKEIRELKVQNIKLEHEIKVLKSRKSGKNATTKAKTTEDDDIGRWARHVLYMDEFIVNPAAFLKPDPNIDPSDPNRYHSASAKIRGQTAELYDRIPDELHIKIERSSHFRDTFIDVMNVHRRTIWSNFRKVAPHIFAFLSPPPGIYNASKRGKDRADTFALFISFPDTAKSSFYRPCMFENQTKDFSVIFRCIWLVEFIRCLLFGPTSLSGPDGEVQSLASNSNGKIWRIERVTPGVIALAVVATVFIHSSDESWDTVGPQSGIKYEELYNFCKRFISRGIEETPELPTNARPLSTGTTSWFSPTGPSSIGPAPSPSVPVNTEPITAQNTIALPAVNLDGPASDVEVGSATASLQGPAPVEQAPAKGGKGVRPAPTRTLRKRVVGS</sequence>
<reference evidence="3 4" key="1">
    <citation type="journal article" date="2010" name="Proc. Natl. Acad. Sci. U.S.A.">
        <title>Insights into evolution of multicellular fungi from the assembled chromosomes of the mushroom Coprinopsis cinerea (Coprinus cinereus).</title>
        <authorList>
            <person name="Stajich J.E."/>
            <person name="Wilke S.K."/>
            <person name="Ahren D."/>
            <person name="Au C.H."/>
            <person name="Birren B.W."/>
            <person name="Borodovsky M."/>
            <person name="Burns C."/>
            <person name="Canback B."/>
            <person name="Casselton L.A."/>
            <person name="Cheng C.K."/>
            <person name="Deng J."/>
            <person name="Dietrich F.S."/>
            <person name="Fargo D.C."/>
            <person name="Farman M.L."/>
            <person name="Gathman A.C."/>
            <person name="Goldberg J."/>
            <person name="Guigo R."/>
            <person name="Hoegger P.J."/>
            <person name="Hooker J.B."/>
            <person name="Huggins A."/>
            <person name="James T.Y."/>
            <person name="Kamada T."/>
            <person name="Kilaru S."/>
            <person name="Kodira C."/>
            <person name="Kues U."/>
            <person name="Kupfer D."/>
            <person name="Kwan H.S."/>
            <person name="Lomsadze A."/>
            <person name="Li W."/>
            <person name="Lilly W.W."/>
            <person name="Ma L.J."/>
            <person name="Mackey A.J."/>
            <person name="Manning G."/>
            <person name="Martin F."/>
            <person name="Muraguchi H."/>
            <person name="Natvig D.O."/>
            <person name="Palmerini H."/>
            <person name="Ramesh M.A."/>
            <person name="Rehmeyer C.J."/>
            <person name="Roe B.A."/>
            <person name="Shenoy N."/>
            <person name="Stanke M."/>
            <person name="Ter-Hovhannisyan V."/>
            <person name="Tunlid A."/>
            <person name="Velagapudi R."/>
            <person name="Vision T.J."/>
            <person name="Zeng Q."/>
            <person name="Zolan M.E."/>
            <person name="Pukkila P.J."/>
        </authorList>
    </citation>
    <scope>NUCLEOTIDE SEQUENCE [LARGE SCALE GENOMIC DNA]</scope>
    <source>
        <strain evidence="4">Okayama-7 / 130 / ATCC MYA-4618 / FGSC 9003</strain>
    </source>
</reference>
<evidence type="ECO:0000256" key="2">
    <source>
        <dbReference type="SAM" id="MobiDB-lite"/>
    </source>
</evidence>
<dbReference type="RefSeq" id="XP_001834295.2">
    <property type="nucleotide sequence ID" value="XM_001834243.2"/>
</dbReference>
<evidence type="ECO:0000256" key="1">
    <source>
        <dbReference type="SAM" id="Coils"/>
    </source>
</evidence>
<dbReference type="GeneID" id="6010809"/>
<feature type="region of interest" description="Disordered" evidence="2">
    <location>
        <begin position="42"/>
        <end position="143"/>
    </location>
</feature>
<dbReference type="OrthoDB" id="2911008at2759"/>
<feature type="compositionally biased region" description="Basic and acidic residues" evidence="2">
    <location>
        <begin position="42"/>
        <end position="52"/>
    </location>
</feature>
<dbReference type="KEGG" id="cci:CC1G_11208"/>
<proteinExistence type="predicted"/>
<keyword evidence="4" id="KW-1185">Reference proteome</keyword>
<dbReference type="Pfam" id="PF18759">
    <property type="entry name" value="Plavaka"/>
    <property type="match status" value="1"/>
</dbReference>
<gene>
    <name evidence="3" type="ORF">CC1G_11208</name>
</gene>
<dbReference type="Pfam" id="PF20414">
    <property type="entry name" value="DUF6698"/>
    <property type="match status" value="1"/>
</dbReference>
<protein>
    <submittedName>
        <fullName evidence="3">Uncharacterized protein</fullName>
    </submittedName>
</protein>
<dbReference type="InterPro" id="IPR041078">
    <property type="entry name" value="Plavaka"/>
</dbReference>
<comment type="caution">
    <text evidence="3">The sequence shown here is derived from an EMBL/GenBank/DDBJ whole genome shotgun (WGS) entry which is preliminary data.</text>
</comment>
<evidence type="ECO:0000313" key="4">
    <source>
        <dbReference type="Proteomes" id="UP000001861"/>
    </source>
</evidence>
<dbReference type="EMBL" id="AACS02000010">
    <property type="protein sequence ID" value="EAU87536.2"/>
    <property type="molecule type" value="Genomic_DNA"/>
</dbReference>
<dbReference type="VEuPathDB" id="FungiDB:CC1G_11208"/>
<organism evidence="3 4">
    <name type="scientific">Coprinopsis cinerea (strain Okayama-7 / 130 / ATCC MYA-4618 / FGSC 9003)</name>
    <name type="common">Inky cap fungus</name>
    <name type="synonym">Hormographiella aspergillata</name>
    <dbReference type="NCBI Taxonomy" id="240176"/>
    <lineage>
        <taxon>Eukaryota</taxon>
        <taxon>Fungi</taxon>
        <taxon>Dikarya</taxon>
        <taxon>Basidiomycota</taxon>
        <taxon>Agaricomycotina</taxon>
        <taxon>Agaricomycetes</taxon>
        <taxon>Agaricomycetidae</taxon>
        <taxon>Agaricales</taxon>
        <taxon>Agaricineae</taxon>
        <taxon>Psathyrellaceae</taxon>
        <taxon>Coprinopsis</taxon>
    </lineage>
</organism>
<dbReference type="eggNOG" id="ENOG502SIW4">
    <property type="taxonomic scope" value="Eukaryota"/>
</dbReference>
<feature type="region of interest" description="Disordered" evidence="2">
    <location>
        <begin position="1406"/>
        <end position="1448"/>
    </location>
</feature>
<dbReference type="InterPro" id="IPR046521">
    <property type="entry name" value="DUF6698"/>
</dbReference>
<dbReference type="InParanoid" id="A8NJU2"/>
<dbReference type="HOGENOM" id="CLU_251472_0_0_1"/>
<dbReference type="Proteomes" id="UP000001861">
    <property type="component" value="Unassembled WGS sequence"/>
</dbReference>
<accession>A8NJU2</accession>
<keyword evidence="1" id="KW-0175">Coiled coil</keyword>
<evidence type="ECO:0000313" key="3">
    <source>
        <dbReference type="EMBL" id="EAU87536.2"/>
    </source>
</evidence>
<dbReference type="OMA" id="HERHDSI"/>